<dbReference type="Proteomes" id="UP000886804">
    <property type="component" value="Unassembled WGS sequence"/>
</dbReference>
<protein>
    <recommendedName>
        <fullName evidence="3">GNAT family acetyltransferase</fullName>
    </recommendedName>
</protein>
<accession>A0A9D2L6K1</accession>
<comment type="caution">
    <text evidence="1">The sequence shown here is derived from an EMBL/GenBank/DDBJ whole genome shotgun (WGS) entry which is preliminary data.</text>
</comment>
<organism evidence="1 2">
    <name type="scientific">Candidatus Enterocloster faecavium</name>
    <dbReference type="NCBI Taxonomy" id="2838560"/>
    <lineage>
        <taxon>Bacteria</taxon>
        <taxon>Bacillati</taxon>
        <taxon>Bacillota</taxon>
        <taxon>Clostridia</taxon>
        <taxon>Lachnospirales</taxon>
        <taxon>Lachnospiraceae</taxon>
        <taxon>Enterocloster</taxon>
    </lineage>
</organism>
<evidence type="ECO:0000313" key="1">
    <source>
        <dbReference type="EMBL" id="HJB06942.1"/>
    </source>
</evidence>
<dbReference type="EMBL" id="DWYS01000047">
    <property type="protein sequence ID" value="HJB06942.1"/>
    <property type="molecule type" value="Genomic_DNA"/>
</dbReference>
<reference evidence="1" key="1">
    <citation type="journal article" date="2021" name="PeerJ">
        <title>Extensive microbial diversity within the chicken gut microbiome revealed by metagenomics and culture.</title>
        <authorList>
            <person name="Gilroy R."/>
            <person name="Ravi A."/>
            <person name="Getino M."/>
            <person name="Pursley I."/>
            <person name="Horton D.L."/>
            <person name="Alikhan N.F."/>
            <person name="Baker D."/>
            <person name="Gharbi K."/>
            <person name="Hall N."/>
            <person name="Watson M."/>
            <person name="Adriaenssens E.M."/>
            <person name="Foster-Nyarko E."/>
            <person name="Jarju S."/>
            <person name="Secka A."/>
            <person name="Antonio M."/>
            <person name="Oren A."/>
            <person name="Chaudhuri R.R."/>
            <person name="La Ragione R."/>
            <person name="Hildebrand F."/>
            <person name="Pallen M.J."/>
        </authorList>
    </citation>
    <scope>NUCLEOTIDE SEQUENCE</scope>
    <source>
        <strain evidence="1">CHK188-4685</strain>
    </source>
</reference>
<name>A0A9D2L6K1_9FIRM</name>
<sequence length="98" mass="11671">MLELKDFMPINFLKKEKFTGSSKGMRFRMEKREQEGEETALAVTVWPEPYSYDATPKEEREEKLFSFDSDGIAQGVSWINERLETEADRWRKANESWR</sequence>
<gene>
    <name evidence="1" type="ORF">H9716_03670</name>
</gene>
<evidence type="ECO:0008006" key="3">
    <source>
        <dbReference type="Google" id="ProtNLM"/>
    </source>
</evidence>
<proteinExistence type="predicted"/>
<evidence type="ECO:0000313" key="2">
    <source>
        <dbReference type="Proteomes" id="UP000886804"/>
    </source>
</evidence>
<dbReference type="AlphaFoldDB" id="A0A9D2L6K1"/>
<reference evidence="1" key="2">
    <citation type="submission" date="2021-04" db="EMBL/GenBank/DDBJ databases">
        <authorList>
            <person name="Gilroy R."/>
        </authorList>
    </citation>
    <scope>NUCLEOTIDE SEQUENCE</scope>
    <source>
        <strain evidence="1">CHK188-4685</strain>
    </source>
</reference>